<accession>A0A4Y9ZPK3</accession>
<dbReference type="AlphaFoldDB" id="A0A4Y9ZPK3"/>
<keyword evidence="3" id="KW-1185">Reference proteome</keyword>
<name>A0A4Y9ZPK3_9AGAM</name>
<evidence type="ECO:0000313" key="3">
    <source>
        <dbReference type="Proteomes" id="UP000298061"/>
    </source>
</evidence>
<dbReference type="STRING" id="135208.A0A4Y9ZPK3"/>
<gene>
    <name evidence="2" type="ORF">EWM64_g7490</name>
</gene>
<proteinExistence type="predicted"/>
<dbReference type="Proteomes" id="UP000298061">
    <property type="component" value="Unassembled WGS sequence"/>
</dbReference>
<dbReference type="EMBL" id="SFCI01001180">
    <property type="protein sequence ID" value="TFY76525.1"/>
    <property type="molecule type" value="Genomic_DNA"/>
</dbReference>
<evidence type="ECO:0000313" key="2">
    <source>
        <dbReference type="EMBL" id="TFY76525.1"/>
    </source>
</evidence>
<feature type="non-terminal residue" evidence="2">
    <location>
        <position position="1"/>
    </location>
</feature>
<evidence type="ECO:0000256" key="1">
    <source>
        <dbReference type="SAM" id="MobiDB-lite"/>
    </source>
</evidence>
<dbReference type="OrthoDB" id="3260126at2759"/>
<feature type="region of interest" description="Disordered" evidence="1">
    <location>
        <begin position="94"/>
        <end position="127"/>
    </location>
</feature>
<reference evidence="2 3" key="1">
    <citation type="submission" date="2019-02" db="EMBL/GenBank/DDBJ databases">
        <title>Genome sequencing of the rare red list fungi Hericium alpestre (H. flagellum).</title>
        <authorList>
            <person name="Buettner E."/>
            <person name="Kellner H."/>
        </authorList>
    </citation>
    <scope>NUCLEOTIDE SEQUENCE [LARGE SCALE GENOMIC DNA]</scope>
    <source>
        <strain evidence="2 3">DSM 108284</strain>
    </source>
</reference>
<feature type="compositionally biased region" description="Basic and acidic residues" evidence="1">
    <location>
        <begin position="112"/>
        <end position="127"/>
    </location>
</feature>
<organism evidence="2 3">
    <name type="scientific">Hericium alpestre</name>
    <dbReference type="NCBI Taxonomy" id="135208"/>
    <lineage>
        <taxon>Eukaryota</taxon>
        <taxon>Fungi</taxon>
        <taxon>Dikarya</taxon>
        <taxon>Basidiomycota</taxon>
        <taxon>Agaricomycotina</taxon>
        <taxon>Agaricomycetes</taxon>
        <taxon>Russulales</taxon>
        <taxon>Hericiaceae</taxon>
        <taxon>Hericium</taxon>
    </lineage>
</organism>
<sequence>LNNSQMWNWQTRLFLTDARHNLTQEEASGAVEKYVREELDALERTLKEHERWLNEWVEKQKGVKMNEDPVVETSEMRERAGKLEKHLQQLVFKKPPKVSQDECEQLGCGAGGERDGGLGGRRSYEGA</sequence>
<comment type="caution">
    <text evidence="2">The sequence shown here is derived from an EMBL/GenBank/DDBJ whole genome shotgun (WGS) entry which is preliminary data.</text>
</comment>
<protein>
    <submittedName>
        <fullName evidence="2">Uncharacterized protein</fullName>
    </submittedName>
</protein>